<protein>
    <recommendedName>
        <fullName evidence="2">DUF4433 domain-containing protein</fullName>
    </recommendedName>
</protein>
<evidence type="ECO:0000313" key="1">
    <source>
        <dbReference type="EMBL" id="KKL19403.1"/>
    </source>
</evidence>
<accession>A0A0F9E5S3</accession>
<gene>
    <name evidence="1" type="ORF">LCGC14_2465810</name>
</gene>
<organism evidence="1">
    <name type="scientific">marine sediment metagenome</name>
    <dbReference type="NCBI Taxonomy" id="412755"/>
    <lineage>
        <taxon>unclassified sequences</taxon>
        <taxon>metagenomes</taxon>
        <taxon>ecological metagenomes</taxon>
    </lineage>
</organism>
<dbReference type="EMBL" id="LAZR01038500">
    <property type="protein sequence ID" value="KKL19403.1"/>
    <property type="molecule type" value="Genomic_DNA"/>
</dbReference>
<comment type="caution">
    <text evidence="1">The sequence shown here is derived from an EMBL/GenBank/DDBJ whole genome shotgun (WGS) entry which is preliminary data.</text>
</comment>
<proteinExistence type="predicted"/>
<dbReference type="AlphaFoldDB" id="A0A0F9E5S3"/>
<evidence type="ECO:0008006" key="2">
    <source>
        <dbReference type="Google" id="ProtNLM"/>
    </source>
</evidence>
<name>A0A0F9E5S3_9ZZZZ</name>
<dbReference type="InterPro" id="IPR036410">
    <property type="entry name" value="HSP_DnaJ_Cys-rich_dom_sf"/>
</dbReference>
<reference evidence="1" key="1">
    <citation type="journal article" date="2015" name="Nature">
        <title>Complex archaea that bridge the gap between prokaryotes and eukaryotes.</title>
        <authorList>
            <person name="Spang A."/>
            <person name="Saw J.H."/>
            <person name="Jorgensen S.L."/>
            <person name="Zaremba-Niedzwiedzka K."/>
            <person name="Martijn J."/>
            <person name="Lind A.E."/>
            <person name="van Eijk R."/>
            <person name="Schleper C."/>
            <person name="Guy L."/>
            <person name="Ettema T.J."/>
        </authorList>
    </citation>
    <scope>NUCLEOTIDE SEQUENCE</scope>
</reference>
<sequence length="122" mass="13766">MRLYHWTNSGNVQSILEHGLIPNRLGIVYLTPSPDKWTAHMNNTCLTVETENITLTSFEDCSKWEVLCWGHVPAKNIKVTPVCPRCDGRRVVKYGVPIADKKRKCPKCKGTGLNDKEVSNGR</sequence>
<dbReference type="SUPFAM" id="SSF57938">
    <property type="entry name" value="DnaJ/Hsp40 cysteine-rich domain"/>
    <property type="match status" value="1"/>
</dbReference>